<dbReference type="PANTHER" id="PTHR34698:SF2">
    <property type="entry name" value="5-OXOPROLINASE SUBUNIT B"/>
    <property type="match status" value="1"/>
</dbReference>
<dbReference type="SUPFAM" id="SSF160467">
    <property type="entry name" value="PH0987 N-terminal domain-like"/>
    <property type="match status" value="1"/>
</dbReference>
<evidence type="ECO:0000259" key="4">
    <source>
        <dbReference type="SMART" id="SM00796"/>
    </source>
</evidence>
<dbReference type="InterPro" id="IPR010016">
    <property type="entry name" value="PxpB"/>
</dbReference>
<evidence type="ECO:0000256" key="1">
    <source>
        <dbReference type="ARBA" id="ARBA00022741"/>
    </source>
</evidence>
<dbReference type="Gene3D" id="2.40.100.10">
    <property type="entry name" value="Cyclophilin-like"/>
    <property type="match status" value="1"/>
</dbReference>
<keyword evidence="3" id="KW-0067">ATP-binding</keyword>
<accession>A0A940NXR2</accession>
<keyword evidence="6" id="KW-1185">Reference proteome</keyword>
<keyword evidence="1" id="KW-0547">Nucleotide-binding</keyword>
<gene>
    <name evidence="5" type="primary">pxpB</name>
    <name evidence="5" type="ORF">J5Y03_17660</name>
</gene>
<dbReference type="SMART" id="SM00796">
    <property type="entry name" value="AHS1"/>
    <property type="match status" value="1"/>
</dbReference>
<reference evidence="5" key="1">
    <citation type="submission" date="2021-04" db="EMBL/GenBank/DDBJ databases">
        <title>Genome seq and assembly of Bacillus sp.</title>
        <authorList>
            <person name="Chhetri G."/>
        </authorList>
    </citation>
    <scope>NUCLEOTIDE SEQUENCE</scope>
    <source>
        <strain evidence="5">RG28</strain>
    </source>
</reference>
<sequence length="250" mass="28789">MKVDFPVFHPLGCSAVTIYFSDTISVEINDFIHIFANFLRDNTEKYWTEIVPTYHSITVFYQPTELSYDEAVGRLNKNYHDCQKCYRQTELDKRLYKIPVLYGKEFGLDINRVAELNNLTIEEVISLHSSQIYRIFMIGFLPGFPYLGGLPSSLITPRLMKPRRSVPEGSVGIGGNQTGVYPISSPGGWNLIGRTPIKLFDQCLENPIKLEAGHYLQFIPIEKDEFDDIQNRSKLGNYEMICEEYVHEKN</sequence>
<dbReference type="Gene3D" id="3.30.1360.40">
    <property type="match status" value="1"/>
</dbReference>
<comment type="caution">
    <text evidence="5">The sequence shown here is derived from an EMBL/GenBank/DDBJ whole genome shotgun (WGS) entry which is preliminary data.</text>
</comment>
<dbReference type="PANTHER" id="PTHR34698">
    <property type="entry name" value="5-OXOPROLINASE SUBUNIT B"/>
    <property type="match status" value="1"/>
</dbReference>
<dbReference type="NCBIfam" id="TIGR00370">
    <property type="entry name" value="5-oxoprolinase subunit PxpB"/>
    <property type="match status" value="1"/>
</dbReference>
<dbReference type="AlphaFoldDB" id="A0A940NXR2"/>
<evidence type="ECO:0000256" key="2">
    <source>
        <dbReference type="ARBA" id="ARBA00022801"/>
    </source>
</evidence>
<evidence type="ECO:0000313" key="6">
    <source>
        <dbReference type="Proteomes" id="UP000682134"/>
    </source>
</evidence>
<dbReference type="Pfam" id="PF02682">
    <property type="entry name" value="CT_C_D"/>
    <property type="match status" value="1"/>
</dbReference>
<dbReference type="InterPro" id="IPR029000">
    <property type="entry name" value="Cyclophilin-like_dom_sf"/>
</dbReference>
<dbReference type="EMBL" id="JAGIYQ010000017">
    <property type="protein sequence ID" value="MBP0726988.1"/>
    <property type="molecule type" value="Genomic_DNA"/>
</dbReference>
<evidence type="ECO:0000313" key="5">
    <source>
        <dbReference type="EMBL" id="MBP0726988.1"/>
    </source>
</evidence>
<dbReference type="InterPro" id="IPR003833">
    <property type="entry name" value="CT_C_D"/>
</dbReference>
<protein>
    <submittedName>
        <fullName evidence="5">5-oxoprolinase subunit PxpB</fullName>
        <ecNumber evidence="5">3.5.2.9</ecNumber>
    </submittedName>
</protein>
<dbReference type="EC" id="3.5.2.9" evidence="5"/>
<dbReference type="RefSeq" id="WP_209407329.1">
    <property type="nucleotide sequence ID" value="NZ_JAGIYQ010000017.1"/>
</dbReference>
<proteinExistence type="predicted"/>
<dbReference type="SUPFAM" id="SSF50891">
    <property type="entry name" value="Cyclophilin-like"/>
    <property type="match status" value="1"/>
</dbReference>
<name>A0A940NXR2_9BACI</name>
<organism evidence="5 6">
    <name type="scientific">Gottfriedia endophytica</name>
    <dbReference type="NCBI Taxonomy" id="2820819"/>
    <lineage>
        <taxon>Bacteria</taxon>
        <taxon>Bacillati</taxon>
        <taxon>Bacillota</taxon>
        <taxon>Bacilli</taxon>
        <taxon>Bacillales</taxon>
        <taxon>Bacillaceae</taxon>
        <taxon>Gottfriedia</taxon>
    </lineage>
</organism>
<dbReference type="Proteomes" id="UP000682134">
    <property type="component" value="Unassembled WGS sequence"/>
</dbReference>
<dbReference type="GO" id="GO:0017168">
    <property type="term" value="F:5-oxoprolinase (ATP-hydrolyzing) activity"/>
    <property type="evidence" value="ECO:0007669"/>
    <property type="project" value="UniProtKB-EC"/>
</dbReference>
<feature type="domain" description="Carboxyltransferase" evidence="4">
    <location>
        <begin position="6"/>
        <end position="210"/>
    </location>
</feature>
<keyword evidence="2 5" id="KW-0378">Hydrolase</keyword>
<dbReference type="GO" id="GO:0005524">
    <property type="term" value="F:ATP binding"/>
    <property type="evidence" value="ECO:0007669"/>
    <property type="project" value="UniProtKB-KW"/>
</dbReference>
<evidence type="ECO:0000256" key="3">
    <source>
        <dbReference type="ARBA" id="ARBA00022840"/>
    </source>
</evidence>